<dbReference type="InterPro" id="IPR000483">
    <property type="entry name" value="Cys-rich_flank_reg_C"/>
</dbReference>
<evidence type="ECO:0000256" key="3">
    <source>
        <dbReference type="ARBA" id="ARBA00022614"/>
    </source>
</evidence>
<dbReference type="Pfam" id="PF13855">
    <property type="entry name" value="LRR_8"/>
    <property type="match status" value="2"/>
</dbReference>
<dbReference type="FunFam" id="3.80.10.10:FF:001438">
    <property type="entry name" value="Uncharacterized protein"/>
    <property type="match status" value="1"/>
</dbReference>
<feature type="transmembrane region" description="Helical" evidence="10">
    <location>
        <begin position="563"/>
        <end position="588"/>
    </location>
</feature>
<dbReference type="InterPro" id="IPR032675">
    <property type="entry name" value="LRR_dom_sf"/>
</dbReference>
<comment type="caution">
    <text evidence="12">The sequence shown here is derived from an EMBL/GenBank/DDBJ whole genome shotgun (WGS) entry which is preliminary data.</text>
</comment>
<keyword evidence="2" id="KW-1003">Cell membrane</keyword>
<dbReference type="InterPro" id="IPR003591">
    <property type="entry name" value="Leu-rich_rpt_typical-subtyp"/>
</dbReference>
<keyword evidence="7 10" id="KW-1133">Transmembrane helix</keyword>
<feature type="region of interest" description="Disordered" evidence="9">
    <location>
        <begin position="714"/>
        <end position="773"/>
    </location>
</feature>
<evidence type="ECO:0000256" key="2">
    <source>
        <dbReference type="ARBA" id="ARBA00022475"/>
    </source>
</evidence>
<dbReference type="SMART" id="SM00082">
    <property type="entry name" value="LRRCT"/>
    <property type="match status" value="1"/>
</dbReference>
<dbReference type="SMART" id="SM00369">
    <property type="entry name" value="LRR_TYP"/>
    <property type="match status" value="10"/>
</dbReference>
<evidence type="ECO:0000256" key="10">
    <source>
        <dbReference type="SAM" id="Phobius"/>
    </source>
</evidence>
<name>A0AAN9A2V9_HALRR</name>
<dbReference type="Proteomes" id="UP001381693">
    <property type="component" value="Unassembled WGS sequence"/>
</dbReference>
<dbReference type="PROSITE" id="PS51450">
    <property type="entry name" value="LRR"/>
    <property type="match status" value="2"/>
</dbReference>
<evidence type="ECO:0000256" key="7">
    <source>
        <dbReference type="ARBA" id="ARBA00022989"/>
    </source>
</evidence>
<organism evidence="12 13">
    <name type="scientific">Halocaridina rubra</name>
    <name type="common">Hawaiian red shrimp</name>
    <dbReference type="NCBI Taxonomy" id="373956"/>
    <lineage>
        <taxon>Eukaryota</taxon>
        <taxon>Metazoa</taxon>
        <taxon>Ecdysozoa</taxon>
        <taxon>Arthropoda</taxon>
        <taxon>Crustacea</taxon>
        <taxon>Multicrustacea</taxon>
        <taxon>Malacostraca</taxon>
        <taxon>Eumalacostraca</taxon>
        <taxon>Eucarida</taxon>
        <taxon>Decapoda</taxon>
        <taxon>Pleocyemata</taxon>
        <taxon>Caridea</taxon>
        <taxon>Atyoidea</taxon>
        <taxon>Atyidae</taxon>
        <taxon>Halocaridina</taxon>
    </lineage>
</organism>
<keyword evidence="5" id="KW-0732">Signal</keyword>
<dbReference type="PANTHER" id="PTHR24369">
    <property type="entry name" value="ANTIGEN BSP, PUTATIVE-RELATED"/>
    <property type="match status" value="1"/>
</dbReference>
<protein>
    <recommendedName>
        <fullName evidence="11">LRRCT domain-containing protein</fullName>
    </recommendedName>
</protein>
<evidence type="ECO:0000313" key="12">
    <source>
        <dbReference type="EMBL" id="KAK7078546.1"/>
    </source>
</evidence>
<evidence type="ECO:0000256" key="5">
    <source>
        <dbReference type="ARBA" id="ARBA00022729"/>
    </source>
</evidence>
<dbReference type="EMBL" id="JAXCGZ010007776">
    <property type="protein sequence ID" value="KAK7078546.1"/>
    <property type="molecule type" value="Genomic_DNA"/>
</dbReference>
<evidence type="ECO:0000256" key="9">
    <source>
        <dbReference type="SAM" id="MobiDB-lite"/>
    </source>
</evidence>
<keyword evidence="3" id="KW-0433">Leucine-rich repeat</keyword>
<keyword evidence="8 10" id="KW-0472">Membrane</keyword>
<evidence type="ECO:0000256" key="1">
    <source>
        <dbReference type="ARBA" id="ARBA00004236"/>
    </source>
</evidence>
<dbReference type="Pfam" id="PF00560">
    <property type="entry name" value="LRR_1"/>
    <property type="match status" value="1"/>
</dbReference>
<dbReference type="InterPro" id="IPR050541">
    <property type="entry name" value="LRR_TM_domain-containing"/>
</dbReference>
<proteinExistence type="predicted"/>
<feature type="compositionally biased region" description="Low complexity" evidence="9">
    <location>
        <begin position="719"/>
        <end position="733"/>
    </location>
</feature>
<dbReference type="PANTHER" id="PTHR24369:SF210">
    <property type="entry name" value="CHAOPTIN-RELATED"/>
    <property type="match status" value="1"/>
</dbReference>
<keyword evidence="13" id="KW-1185">Reference proteome</keyword>
<sequence length="773" mass="86445">MDCKNFPKHLGIILYVSYWNTKNGKFDGMPRHSLLARKSLLRRNGIRKREICVTSVNVHIYETMKTKSLMYKVTDVVHCLACFVFIFIVHCYEYLLSISWTKLDDIMLLRHLYLPWKYWLRLPSVLLRWYNSSSPNVILYVMTLSSFPVIAEAFCPSVCHCDDASLIVNCENASLEVVPILLNPRVQTILLARNRIDKLLQALVFYTDLKKLDISCNEIITLGKKNFAAQRSLSDLRVSHNKLSFLGGSALQGLEGVRVLHFDNNRISYIEDGAFIGLHSLIELNLSKNKIKSLNENSVIGLSNLQTLNLSGNRFGILPTSGLYNLTSLFKLNLSDNQISQVPSHAFAGLMKLSHLILDKNNISYIEVEAFSSLHELRRLSVTDNRLLHVPSAALGNLPDLQELDLSGNLFEGLPQDCFAGLLSLTSLTVSRCPRLSSVSSEAFISTNNLETLVLSHNPHLVSLTPAAFASLLNLRHVDLSACGLLYLNPTQVPVQQLLSLRVAGNPFHCNCSLLWLSRLAAESNTSSISLDHPTCASPPTLYGVSLRDLGGGGVGCDGQISLLTILICIGVIVIGVAIIVIFLFCRWKKKKREVIKRQELDKNLGVWSDTWRLPDQFSATHLPPPPPPVGGCHFHMTTPSHFQTPPHLPPDHPIHHLDHLHHHHQGCHPQCPFVTLHPVYHPLLHPDHNSSFTTSDTLPPALYTEYPQTHMITRSPTLSARSPPRSLNSSPNWYETLNRNEENEVQESGHGSRPATPLDPNNPSRKVPVTYV</sequence>
<evidence type="ECO:0000259" key="11">
    <source>
        <dbReference type="SMART" id="SM00082"/>
    </source>
</evidence>
<gene>
    <name evidence="12" type="ORF">SK128_006047</name>
</gene>
<dbReference type="GO" id="GO:0005886">
    <property type="term" value="C:plasma membrane"/>
    <property type="evidence" value="ECO:0007669"/>
    <property type="project" value="UniProtKB-SubCell"/>
</dbReference>
<dbReference type="InterPro" id="IPR001611">
    <property type="entry name" value="Leu-rich_rpt"/>
</dbReference>
<dbReference type="Gene3D" id="3.80.10.10">
    <property type="entry name" value="Ribonuclease Inhibitor"/>
    <property type="match status" value="3"/>
</dbReference>
<reference evidence="12 13" key="1">
    <citation type="submission" date="2023-11" db="EMBL/GenBank/DDBJ databases">
        <title>Halocaridina rubra genome assembly.</title>
        <authorList>
            <person name="Smith C."/>
        </authorList>
    </citation>
    <scope>NUCLEOTIDE SEQUENCE [LARGE SCALE GENOMIC DNA]</scope>
    <source>
        <strain evidence="12">EP-1</strain>
        <tissue evidence="12">Whole</tissue>
    </source>
</reference>
<accession>A0AAN9A2V9</accession>
<dbReference type="AlphaFoldDB" id="A0AAN9A2V9"/>
<dbReference type="SUPFAM" id="SSF52058">
    <property type="entry name" value="L domain-like"/>
    <property type="match status" value="1"/>
</dbReference>
<comment type="subcellular location">
    <subcellularLocation>
        <location evidence="1">Cell membrane</location>
    </subcellularLocation>
</comment>
<feature type="transmembrane region" description="Helical" evidence="10">
    <location>
        <begin position="69"/>
        <end position="89"/>
    </location>
</feature>
<evidence type="ECO:0000256" key="4">
    <source>
        <dbReference type="ARBA" id="ARBA00022692"/>
    </source>
</evidence>
<keyword evidence="4 10" id="KW-0812">Transmembrane</keyword>
<evidence type="ECO:0000256" key="6">
    <source>
        <dbReference type="ARBA" id="ARBA00022737"/>
    </source>
</evidence>
<evidence type="ECO:0000256" key="8">
    <source>
        <dbReference type="ARBA" id="ARBA00023136"/>
    </source>
</evidence>
<feature type="domain" description="LRRCT" evidence="11">
    <location>
        <begin position="506"/>
        <end position="558"/>
    </location>
</feature>
<keyword evidence="6" id="KW-0677">Repeat</keyword>
<evidence type="ECO:0000313" key="13">
    <source>
        <dbReference type="Proteomes" id="UP001381693"/>
    </source>
</evidence>